<dbReference type="Proteomes" id="UP000034803">
    <property type="component" value="Unassembled WGS sequence"/>
</dbReference>
<sequence>MNSRSKITKIAVFHSGFIYTGGGERIVMEEVKGLREKGYIVDLFVPNYDPTLSYPDIIGKWKVKTFIPQLPRNFPLRFAIQLVISCLAAPFIAGRFKKYDVFLGANQPGAYMAWVITKILKKPYFVYLSQPNRVLYPRDHEDWQNVKDYYFLSKIINSIFRKVVIFLDTKSITESENLLINGKFVAKEIIKIYGPSKWTDCPGGAKPGAKSILSINRMIGQIEINGHTPQKPYILYTSRHEPWKRFDWAIEVMSKVIKKYPDVRLVIPGASTTVTPKLKLLSEKLGIADRVIFTGTIKDKSLFDLYQNAYTYIFTSPKEDLGVVVEEAQAAGTPVVAWNAGGPTVTVVDGKTGFLCTPFNKNEMAGKIVDLLNNPKIRDKMGNDAWKHIKDNFSWKKHVNIIEKLFLLKLFDN</sequence>
<keyword evidence="1" id="KW-0812">Transmembrane</keyword>
<name>A0A0F9YL58_9BACT</name>
<dbReference type="SUPFAM" id="SSF53756">
    <property type="entry name" value="UDP-Glycosyltransferase/glycogen phosphorylase"/>
    <property type="match status" value="1"/>
</dbReference>
<feature type="domain" description="Glycosyl transferase family 1" evidence="2">
    <location>
        <begin position="223"/>
        <end position="385"/>
    </location>
</feature>
<dbReference type="GO" id="GO:0016757">
    <property type="term" value="F:glycosyltransferase activity"/>
    <property type="evidence" value="ECO:0007669"/>
    <property type="project" value="InterPro"/>
</dbReference>
<dbReference type="Pfam" id="PF00534">
    <property type="entry name" value="Glycos_transf_1"/>
    <property type="match status" value="1"/>
</dbReference>
<dbReference type="PANTHER" id="PTHR45947:SF3">
    <property type="entry name" value="SULFOQUINOVOSYL TRANSFERASE SQD2"/>
    <property type="match status" value="1"/>
</dbReference>
<keyword evidence="1" id="KW-0472">Membrane</keyword>
<reference evidence="3 4" key="1">
    <citation type="journal article" date="2015" name="Nature">
        <title>rRNA introns, odd ribosomes, and small enigmatic genomes across a large radiation of phyla.</title>
        <authorList>
            <person name="Brown C.T."/>
            <person name="Hug L.A."/>
            <person name="Thomas B.C."/>
            <person name="Sharon I."/>
            <person name="Castelle C.J."/>
            <person name="Singh A."/>
            <person name="Wilkins M.J."/>
            <person name="Williams K.H."/>
            <person name="Banfield J.F."/>
        </authorList>
    </citation>
    <scope>NUCLEOTIDE SEQUENCE [LARGE SCALE GENOMIC DNA]</scope>
</reference>
<dbReference type="PANTHER" id="PTHR45947">
    <property type="entry name" value="SULFOQUINOVOSYL TRANSFERASE SQD2"/>
    <property type="match status" value="1"/>
</dbReference>
<dbReference type="InterPro" id="IPR050194">
    <property type="entry name" value="Glycosyltransferase_grp1"/>
</dbReference>
<evidence type="ECO:0000313" key="3">
    <source>
        <dbReference type="EMBL" id="KKP32209.1"/>
    </source>
</evidence>
<dbReference type="InterPro" id="IPR001296">
    <property type="entry name" value="Glyco_trans_1"/>
</dbReference>
<gene>
    <name evidence="3" type="ORF">UR21_C0001G0005</name>
</gene>
<proteinExistence type="predicted"/>
<keyword evidence="3" id="KW-0808">Transferase</keyword>
<evidence type="ECO:0000259" key="2">
    <source>
        <dbReference type="Pfam" id="PF00534"/>
    </source>
</evidence>
<dbReference type="Gene3D" id="3.40.50.2000">
    <property type="entry name" value="Glycogen Phosphorylase B"/>
    <property type="match status" value="2"/>
</dbReference>
<accession>A0A0F9YL58</accession>
<organism evidence="3 4">
    <name type="scientific">Candidatus Woesebacteria bacterium GW2011_GWC2_31_9</name>
    <dbReference type="NCBI Taxonomy" id="1618586"/>
    <lineage>
        <taxon>Bacteria</taxon>
        <taxon>Candidatus Woeseibacteriota</taxon>
    </lineage>
</organism>
<dbReference type="EMBL" id="LBOI01000001">
    <property type="protein sequence ID" value="KKP32209.1"/>
    <property type="molecule type" value="Genomic_DNA"/>
</dbReference>
<keyword evidence="1" id="KW-1133">Transmembrane helix</keyword>
<comment type="caution">
    <text evidence="3">The sequence shown here is derived from an EMBL/GenBank/DDBJ whole genome shotgun (WGS) entry which is preliminary data.</text>
</comment>
<evidence type="ECO:0000313" key="4">
    <source>
        <dbReference type="Proteomes" id="UP000034803"/>
    </source>
</evidence>
<protein>
    <submittedName>
        <fullName evidence="3">Glycosyltransferase</fullName>
    </submittedName>
</protein>
<evidence type="ECO:0000256" key="1">
    <source>
        <dbReference type="SAM" id="Phobius"/>
    </source>
</evidence>
<dbReference type="AlphaFoldDB" id="A0A0F9YL58"/>
<dbReference type="PATRIC" id="fig|1618586.3.peg.6"/>
<dbReference type="CDD" id="cd03801">
    <property type="entry name" value="GT4_PimA-like"/>
    <property type="match status" value="1"/>
</dbReference>
<feature type="transmembrane region" description="Helical" evidence="1">
    <location>
        <begin position="74"/>
        <end position="93"/>
    </location>
</feature>